<evidence type="ECO:0000256" key="4">
    <source>
        <dbReference type="ARBA" id="ARBA00022801"/>
    </source>
</evidence>
<dbReference type="EMBL" id="JAAMPC010001626">
    <property type="protein sequence ID" value="KAG2238359.1"/>
    <property type="molecule type" value="Genomic_DNA"/>
</dbReference>
<dbReference type="InterPro" id="IPR000209">
    <property type="entry name" value="Peptidase_S8/S53_dom"/>
</dbReference>
<evidence type="ECO:0000313" key="14">
    <source>
        <dbReference type="EMBL" id="KAG2238359.1"/>
    </source>
</evidence>
<dbReference type="PANTHER" id="PTHR10795">
    <property type="entry name" value="PROPROTEIN CONVERTASE SUBTILISIN/KEXIN"/>
    <property type="match status" value="1"/>
</dbReference>
<dbReference type="InterPro" id="IPR036852">
    <property type="entry name" value="Peptidase_S8/S53_dom_sf"/>
</dbReference>
<feature type="region of interest" description="Disordered" evidence="9">
    <location>
        <begin position="1203"/>
        <end position="1222"/>
    </location>
</feature>
<keyword evidence="15" id="KW-1185">Reference proteome</keyword>
<dbReference type="InterPro" id="IPR041469">
    <property type="entry name" value="Subtilisin-like_FN3"/>
</dbReference>
<evidence type="ECO:0000259" key="11">
    <source>
        <dbReference type="Pfam" id="PF00082"/>
    </source>
</evidence>
<feature type="active site" description="Charge relay system" evidence="7 8">
    <location>
        <position position="226"/>
    </location>
</feature>
<dbReference type="Proteomes" id="UP000886595">
    <property type="component" value="Unassembled WGS sequence"/>
</dbReference>
<feature type="active site" description="Charge relay system" evidence="7 8">
    <location>
        <position position="150"/>
    </location>
</feature>
<dbReference type="Gene3D" id="3.30.70.80">
    <property type="entry name" value="Peptidase S8 propeptide/proteinase inhibitor I9"/>
    <property type="match status" value="1"/>
</dbReference>
<keyword evidence="10" id="KW-1133">Transmembrane helix</keyword>
<feature type="domain" description="Subtilisin-like protease fibronectin type-III" evidence="13">
    <location>
        <begin position="658"/>
        <end position="753"/>
    </location>
</feature>
<keyword evidence="2 8" id="KW-0645">Protease</keyword>
<dbReference type="Pfam" id="PF05922">
    <property type="entry name" value="Inhibitor_I9"/>
    <property type="match status" value="1"/>
</dbReference>
<dbReference type="GO" id="GO:0004252">
    <property type="term" value="F:serine-type endopeptidase activity"/>
    <property type="evidence" value="ECO:0007669"/>
    <property type="project" value="UniProtKB-UniRule"/>
</dbReference>
<dbReference type="PROSITE" id="PS00138">
    <property type="entry name" value="SUBTILASE_SER"/>
    <property type="match status" value="1"/>
</dbReference>
<dbReference type="Gene3D" id="2.60.40.2310">
    <property type="match status" value="1"/>
</dbReference>
<keyword evidence="10" id="KW-0812">Transmembrane</keyword>
<comment type="similarity">
    <text evidence="1 8">Belongs to the peptidase S8 family.</text>
</comment>
<dbReference type="InterPro" id="IPR010259">
    <property type="entry name" value="S8pro/Inhibitor_I9"/>
</dbReference>
<evidence type="ECO:0000256" key="8">
    <source>
        <dbReference type="PROSITE-ProRule" id="PRU01240"/>
    </source>
</evidence>
<dbReference type="Pfam" id="PF17766">
    <property type="entry name" value="fn3_6"/>
    <property type="match status" value="1"/>
</dbReference>
<feature type="compositionally biased region" description="Acidic residues" evidence="9">
    <location>
        <begin position="1205"/>
        <end position="1215"/>
    </location>
</feature>
<feature type="transmembrane region" description="Helical" evidence="10">
    <location>
        <begin position="7"/>
        <end position="26"/>
    </location>
</feature>
<evidence type="ECO:0000256" key="9">
    <source>
        <dbReference type="SAM" id="MobiDB-lite"/>
    </source>
</evidence>
<name>A0A8X7NUX5_BRACI</name>
<dbReference type="InterPro" id="IPR023828">
    <property type="entry name" value="Peptidase_S8_Ser-AS"/>
</dbReference>
<evidence type="ECO:0000256" key="6">
    <source>
        <dbReference type="ARBA" id="ARBA00023180"/>
    </source>
</evidence>
<dbReference type="CDD" id="cd04852">
    <property type="entry name" value="Peptidases_S8_3"/>
    <property type="match status" value="1"/>
</dbReference>
<dbReference type="InterPro" id="IPR015500">
    <property type="entry name" value="Peptidase_S8_subtilisin-rel"/>
</dbReference>
<dbReference type="CDD" id="cd02120">
    <property type="entry name" value="PA_subtilisin_like"/>
    <property type="match status" value="1"/>
</dbReference>
<dbReference type="GO" id="GO:0006508">
    <property type="term" value="P:proteolysis"/>
    <property type="evidence" value="ECO:0007669"/>
    <property type="project" value="UniProtKB-KW"/>
</dbReference>
<feature type="domain" description="Inhibitor I9" evidence="12">
    <location>
        <begin position="38"/>
        <end position="114"/>
    </location>
</feature>
<dbReference type="Gene3D" id="3.50.30.30">
    <property type="match status" value="1"/>
</dbReference>
<dbReference type="PRINTS" id="PR00723">
    <property type="entry name" value="SUBTILISIN"/>
</dbReference>
<keyword evidence="3" id="KW-0732">Signal</keyword>
<evidence type="ECO:0000259" key="13">
    <source>
        <dbReference type="Pfam" id="PF17766"/>
    </source>
</evidence>
<dbReference type="OrthoDB" id="548993at2759"/>
<dbReference type="Pfam" id="PF00082">
    <property type="entry name" value="Peptidase_S8"/>
    <property type="match status" value="1"/>
</dbReference>
<dbReference type="SUPFAM" id="SSF52058">
    <property type="entry name" value="L domain-like"/>
    <property type="match status" value="1"/>
</dbReference>
<dbReference type="FunFam" id="2.60.40.2310:FF:000001">
    <property type="entry name" value="Subtilisin-like protease SBT1.5"/>
    <property type="match status" value="1"/>
</dbReference>
<organism evidence="14 15">
    <name type="scientific">Brassica carinata</name>
    <name type="common">Ethiopian mustard</name>
    <name type="synonym">Abyssinian cabbage</name>
    <dbReference type="NCBI Taxonomy" id="52824"/>
    <lineage>
        <taxon>Eukaryota</taxon>
        <taxon>Viridiplantae</taxon>
        <taxon>Streptophyta</taxon>
        <taxon>Embryophyta</taxon>
        <taxon>Tracheophyta</taxon>
        <taxon>Spermatophyta</taxon>
        <taxon>Magnoliopsida</taxon>
        <taxon>eudicotyledons</taxon>
        <taxon>Gunneridae</taxon>
        <taxon>Pentapetalae</taxon>
        <taxon>rosids</taxon>
        <taxon>malvids</taxon>
        <taxon>Brassicales</taxon>
        <taxon>Brassicaceae</taxon>
        <taxon>Brassiceae</taxon>
        <taxon>Brassica</taxon>
    </lineage>
</organism>
<proteinExistence type="inferred from homology"/>
<protein>
    <submittedName>
        <fullName evidence="14">Uncharacterized protein</fullName>
    </submittedName>
</protein>
<gene>
    <name evidence="14" type="ORF">Bca52824_092390</name>
</gene>
<keyword evidence="4 8" id="KW-0378">Hydrolase</keyword>
<evidence type="ECO:0000259" key="12">
    <source>
        <dbReference type="Pfam" id="PF05922"/>
    </source>
</evidence>
<reference evidence="14 15" key="1">
    <citation type="submission" date="2020-02" db="EMBL/GenBank/DDBJ databases">
        <authorList>
            <person name="Ma Q."/>
            <person name="Huang Y."/>
            <person name="Song X."/>
            <person name="Pei D."/>
        </authorList>
    </citation>
    <scope>NUCLEOTIDE SEQUENCE [LARGE SCALE GENOMIC DNA]</scope>
    <source>
        <strain evidence="14">Sxm20200214</strain>
        <tissue evidence="14">Leaf</tissue>
    </source>
</reference>
<dbReference type="PROSITE" id="PS51892">
    <property type="entry name" value="SUBTILASE"/>
    <property type="match status" value="1"/>
</dbReference>
<evidence type="ECO:0000256" key="2">
    <source>
        <dbReference type="ARBA" id="ARBA00022670"/>
    </source>
</evidence>
<accession>A0A8X7NUX5</accession>
<dbReference type="InterPro" id="IPR037045">
    <property type="entry name" value="S8pro/Inhibitor_I9_sf"/>
</dbReference>
<evidence type="ECO:0000256" key="3">
    <source>
        <dbReference type="ARBA" id="ARBA00022729"/>
    </source>
</evidence>
<evidence type="ECO:0000313" key="15">
    <source>
        <dbReference type="Proteomes" id="UP000886595"/>
    </source>
</evidence>
<evidence type="ECO:0000256" key="7">
    <source>
        <dbReference type="PIRSR" id="PIRSR615500-1"/>
    </source>
</evidence>
<feature type="active site" description="Charge relay system" evidence="7 8">
    <location>
        <position position="541"/>
    </location>
</feature>
<dbReference type="InterPro" id="IPR034197">
    <property type="entry name" value="Peptidases_S8_3"/>
</dbReference>
<keyword evidence="6" id="KW-0325">Glycoprotein</keyword>
<feature type="domain" description="Peptidase S8/S53" evidence="11">
    <location>
        <begin position="141"/>
        <end position="577"/>
    </location>
</feature>
<evidence type="ECO:0000256" key="5">
    <source>
        <dbReference type="ARBA" id="ARBA00022825"/>
    </source>
</evidence>
<dbReference type="Gene3D" id="3.80.10.10">
    <property type="entry name" value="Ribonuclease Inhibitor"/>
    <property type="match status" value="2"/>
</dbReference>
<keyword evidence="5 8" id="KW-0720">Serine protease</keyword>
<dbReference type="SUPFAM" id="SSF52743">
    <property type="entry name" value="Subtilisin-like"/>
    <property type="match status" value="1"/>
</dbReference>
<evidence type="ECO:0000256" key="1">
    <source>
        <dbReference type="ARBA" id="ARBA00011073"/>
    </source>
</evidence>
<dbReference type="AlphaFoldDB" id="A0A8X7NUX5"/>
<comment type="caution">
    <text evidence="14">The sequence shown here is derived from an EMBL/GenBank/DDBJ whole genome shotgun (WGS) entry which is preliminary data.</text>
</comment>
<dbReference type="InterPro" id="IPR045051">
    <property type="entry name" value="SBT"/>
</dbReference>
<sequence length="1222" mass="134603">MNSQVSWWVFGVMSAVLILNVEFSIVEGGGASEETKIHIVYLGEREHNDPELVTASHLRMLESLLGSKKDASESMVHSYRQGFSGFAAHLTDSQAKKIAEHPDVVQVSPNTFYEPQTTRVFDYLGLSPSSPKGLLHDAKMGEDVIIGILDSGVWPESPSFSDKGLGPIPKRWKGTCVDGVNFDSKKHCNNKLIGARYYMDGLFKKNKTDSGIIDTEYMSAREALPHGSYVASIAAGAFVPNVSDHGFGMGTARGGAPKARIAMYKVCWQREDGSSASADVLKAMDDAIGDGVDVISISLGRSIPILSEIDVNNVFSYGAFHAISKGITVLMPAGNSGPDAYSVQNIAPWIITVAGTNLDRWFPTPLTLGNNVTLLARTPSVKPEFQAELIYVDSSKKITSEAKGKMVLCFITAESEETADDYLNQQMEVEAKGLIIAGRRSDMVIVSGHMILTNIDYGQGTTMLNYIKSTSKPTIKMSPSIKLTGPIVATKVADFSSRGPNSVSPYVLKPDIAAPAVSIMAACTPEKVTSQNGFAAESGTSLATPAVAGVVALLKAVHPDWSPAMLKSALITSASTTDPHGEPIFSEGLSRKLADPFDFGGGLVNPEKAANPGLVYDADAEDYRRFMCASNYEEKYITTISEQKSLYKCPSPRPSMLDLNLPSITIPFLKEDVTLTRTVTNVGPVNSVYKLIVQPPMGVKISVTPNRLVFNSKVKKLSYQVTVSTTHKANSIYFFGSLTWTDGTHNVVIPLSIRTQMLNALQVRADPVSIYLQKYLDLSHSIQLTETPDFSYLPNLEKLFLINCQSLVEVHKSIEVLHGSLIQLNLSDCIKLGELPLELYTLKSLETLILSGCSQIERLDDALGDLESLTTLNAEYTTITHIPSSSNQLKKLKELSLDGCKKLWKDENSQVAILSALSLNGLNCLKTLRLGMGCWWQWGNLYSGIKPSRLGYFQEWDTFNLFTVPEPTLNSDLVGFTVRTTYVSQQDNVMYAYSPKIKLKNQTKGDGWSRNLATDHVRMYHKERTWQSGSRMDTSRGVWFVGIHCSWKTWYTIVGDAGDEVKSGVDEVEDDGEEDDSFKLVVETQPGLAQQKWATRADTRLVWFLPWLYKCLPRPYMLDLNLSSITIPFLKEDVTLARTVTNVGPVDYITRFQKRLAGVVISKWFGQWKQNGHFQGVWFVGIHCSWKTWYTIVGDAGDEVKSGVDEVEDDGEEDDSFKCGDK</sequence>
<dbReference type="FunFam" id="3.40.50.200:FF:000006">
    <property type="entry name" value="Subtilisin-like protease SBT1.5"/>
    <property type="match status" value="1"/>
</dbReference>
<dbReference type="Gene3D" id="3.40.50.200">
    <property type="entry name" value="Peptidase S8/S53 domain"/>
    <property type="match status" value="1"/>
</dbReference>
<dbReference type="InterPro" id="IPR032675">
    <property type="entry name" value="LRR_dom_sf"/>
</dbReference>
<evidence type="ECO:0000256" key="10">
    <source>
        <dbReference type="SAM" id="Phobius"/>
    </source>
</evidence>
<keyword evidence="10" id="KW-0472">Membrane</keyword>
<dbReference type="FunFam" id="3.30.70.80:FF:000002">
    <property type="entry name" value="Subtilisin-like protease SBT5.3"/>
    <property type="match status" value="1"/>
</dbReference>